<comment type="caution">
    <text evidence="1">The sequence shown here is derived from an EMBL/GenBank/DDBJ whole genome shotgun (WGS) entry which is preliminary data.</text>
</comment>
<protein>
    <submittedName>
        <fullName evidence="1">DUF4176 domain-containing protein</fullName>
    </submittedName>
</protein>
<accession>A0A823J7P0</accession>
<reference evidence="1 2" key="1">
    <citation type="submission" date="2019-04" db="EMBL/GenBank/DDBJ databases">
        <authorList>
            <consortium name="GenomeTrakr network: Whole genome sequencing for foodborne pathogen traceback"/>
        </authorList>
    </citation>
    <scope>NUCLEOTIDE SEQUENCE [LARGE SCALE GENOMIC DNA]</scope>
    <source>
        <strain evidence="1 2">CFSAN072502</strain>
    </source>
</reference>
<sequence length="123" mass="14348">MIEDRGNEKNLAIGSVIYLKDTLKKVMIISKKMVREFEGEPVYIDYTGCLYPEGLITNDILVFNQEDISSIIFRGYEDEDEIELAKRMAKWENKASVKKLSKEEFRLKITEESQKKAGKKYEL</sequence>
<dbReference type="EMBL" id="AABEKN010000006">
    <property type="protein sequence ID" value="EAG9354796.1"/>
    <property type="molecule type" value="Genomic_DNA"/>
</dbReference>
<evidence type="ECO:0000313" key="2">
    <source>
        <dbReference type="Proteomes" id="UP000524387"/>
    </source>
</evidence>
<name>A0A823J7P0_LISMN</name>
<gene>
    <name evidence="1" type="ORF">CW895_13430</name>
</gene>
<dbReference type="RefSeq" id="WP_070033771.1">
    <property type="nucleotide sequence ID" value="NZ_CP032670.1"/>
</dbReference>
<proteinExistence type="predicted"/>
<organism evidence="1 2">
    <name type="scientific">Listeria monocytogenes</name>
    <dbReference type="NCBI Taxonomy" id="1639"/>
    <lineage>
        <taxon>Bacteria</taxon>
        <taxon>Bacillati</taxon>
        <taxon>Bacillota</taxon>
        <taxon>Bacilli</taxon>
        <taxon>Bacillales</taxon>
        <taxon>Listeriaceae</taxon>
        <taxon>Listeria</taxon>
    </lineage>
</organism>
<dbReference type="Proteomes" id="UP000524387">
    <property type="component" value="Unassembled WGS sequence"/>
</dbReference>
<dbReference type="InterPro" id="IPR025233">
    <property type="entry name" value="DUF4176"/>
</dbReference>
<dbReference type="AlphaFoldDB" id="A0A823J7P0"/>
<evidence type="ECO:0000313" key="1">
    <source>
        <dbReference type="EMBL" id="EAG9354796.1"/>
    </source>
</evidence>
<dbReference type="Pfam" id="PF13780">
    <property type="entry name" value="DUF4176"/>
    <property type="match status" value="1"/>
</dbReference>